<dbReference type="AlphaFoldDB" id="A0AB34G5A9"/>
<accession>A0AB34G5A9</accession>
<evidence type="ECO:0000313" key="1">
    <source>
        <dbReference type="EMBL" id="KAJ6446787.1"/>
    </source>
</evidence>
<comment type="caution">
    <text evidence="1">The sequence shown here is derived from an EMBL/GenBank/DDBJ whole genome shotgun (WGS) entry which is preliminary data.</text>
</comment>
<protein>
    <submittedName>
        <fullName evidence="1">Alpha-galactosidase</fullName>
    </submittedName>
</protein>
<reference evidence="1" key="1">
    <citation type="submission" date="2023-01" db="EMBL/GenBank/DDBJ databases">
        <title>The growth and conidiation of Purpureocillium lavendulum are regulated by nitrogen source and histone H3K14 acetylation.</title>
        <authorList>
            <person name="Tang P."/>
            <person name="Han J."/>
            <person name="Zhang C."/>
            <person name="Tang P."/>
            <person name="Qi F."/>
            <person name="Zhang K."/>
            <person name="Liang L."/>
        </authorList>
    </citation>
    <scope>NUCLEOTIDE SEQUENCE</scope>
    <source>
        <strain evidence="1">YMF1.00683</strain>
    </source>
</reference>
<dbReference type="EMBL" id="JAQHRD010000001">
    <property type="protein sequence ID" value="KAJ6446787.1"/>
    <property type="molecule type" value="Genomic_DNA"/>
</dbReference>
<proteinExistence type="predicted"/>
<dbReference type="Proteomes" id="UP001163105">
    <property type="component" value="Unassembled WGS sequence"/>
</dbReference>
<keyword evidence="2" id="KW-1185">Reference proteome</keyword>
<name>A0AB34G5A9_9HYPO</name>
<gene>
    <name evidence="1" type="ORF">O9K51_01560</name>
</gene>
<evidence type="ECO:0000313" key="2">
    <source>
        <dbReference type="Proteomes" id="UP001163105"/>
    </source>
</evidence>
<sequence>MNVDGRYATSEYFGCTVIVMVGRRNLTIAHMSEGSGKVCPLKNARDTDRYLNDNLLRRARHQDKDEACDDMYVIIAGSVKDSPDSGVPTLREFIMSYYGLPAGNVRYIYYEPGEPTAEWGSNNQALHPVRGRSFFRWAGYGTNGVMTVFLGHEEPRLVAYFNDDWTPSPGGPHFGLSTLTTDGNGNVQKA</sequence>
<organism evidence="1 2">
    <name type="scientific">Purpureocillium lavendulum</name>
    <dbReference type="NCBI Taxonomy" id="1247861"/>
    <lineage>
        <taxon>Eukaryota</taxon>
        <taxon>Fungi</taxon>
        <taxon>Dikarya</taxon>
        <taxon>Ascomycota</taxon>
        <taxon>Pezizomycotina</taxon>
        <taxon>Sordariomycetes</taxon>
        <taxon>Hypocreomycetidae</taxon>
        <taxon>Hypocreales</taxon>
        <taxon>Ophiocordycipitaceae</taxon>
        <taxon>Purpureocillium</taxon>
    </lineage>
</organism>